<reference evidence="2 3" key="1">
    <citation type="submission" date="2018-11" db="EMBL/GenBank/DDBJ databases">
        <authorList>
            <consortium name="Pathogen Informatics"/>
        </authorList>
    </citation>
    <scope>NUCLEOTIDE SEQUENCE [LARGE SCALE GENOMIC DNA]</scope>
</reference>
<name>A0A3P7IXT8_STRVU</name>
<organism evidence="2 3">
    <name type="scientific">Strongylus vulgaris</name>
    <name type="common">Blood worm</name>
    <dbReference type="NCBI Taxonomy" id="40348"/>
    <lineage>
        <taxon>Eukaryota</taxon>
        <taxon>Metazoa</taxon>
        <taxon>Ecdysozoa</taxon>
        <taxon>Nematoda</taxon>
        <taxon>Chromadorea</taxon>
        <taxon>Rhabditida</taxon>
        <taxon>Rhabditina</taxon>
        <taxon>Rhabditomorpha</taxon>
        <taxon>Strongyloidea</taxon>
        <taxon>Strongylidae</taxon>
        <taxon>Strongylus</taxon>
    </lineage>
</organism>
<feature type="compositionally biased region" description="Low complexity" evidence="1">
    <location>
        <begin position="119"/>
        <end position="146"/>
    </location>
</feature>
<evidence type="ECO:0000313" key="2">
    <source>
        <dbReference type="EMBL" id="VDM69007.1"/>
    </source>
</evidence>
<evidence type="ECO:0000256" key="1">
    <source>
        <dbReference type="SAM" id="MobiDB-lite"/>
    </source>
</evidence>
<proteinExistence type="predicted"/>
<feature type="compositionally biased region" description="Low complexity" evidence="1">
    <location>
        <begin position="53"/>
        <end position="74"/>
    </location>
</feature>
<gene>
    <name evidence="2" type="ORF">SVUK_LOCUS4005</name>
</gene>
<feature type="compositionally biased region" description="Polar residues" evidence="1">
    <location>
        <begin position="99"/>
        <end position="110"/>
    </location>
</feature>
<dbReference type="AlphaFoldDB" id="A0A3P7IXT8"/>
<evidence type="ECO:0000313" key="3">
    <source>
        <dbReference type="Proteomes" id="UP000270094"/>
    </source>
</evidence>
<sequence>MWKHGLPSVATKHAPKSSSVEAEAEKIPEKSSATPTRPAIVQELVKIRKDSSSNDSNDDVFSPVSVKSSKIPSVTEITQKEGGTEREDIETVSLKDSSRASNTPMAQSTAQEEEDRKSLLSSSRSENESLGIGRSSSSESAASVLSQGERVPPTVAASQNSDDLTPRALSKLEKDKNELRTLLGDLPPIAKPRLSKVTFKLCENENCYR</sequence>
<protein>
    <submittedName>
        <fullName evidence="2">Uncharacterized protein</fullName>
    </submittedName>
</protein>
<dbReference type="OrthoDB" id="2133912at2759"/>
<feature type="region of interest" description="Disordered" evidence="1">
    <location>
        <begin position="1"/>
        <end position="175"/>
    </location>
</feature>
<dbReference type="Proteomes" id="UP000270094">
    <property type="component" value="Unassembled WGS sequence"/>
</dbReference>
<dbReference type="EMBL" id="UYYB01010760">
    <property type="protein sequence ID" value="VDM69007.1"/>
    <property type="molecule type" value="Genomic_DNA"/>
</dbReference>
<accession>A0A3P7IXT8</accession>
<keyword evidence="3" id="KW-1185">Reference proteome</keyword>